<evidence type="ECO:0000256" key="6">
    <source>
        <dbReference type="ARBA" id="ARBA00024145"/>
    </source>
</evidence>
<comment type="subcellular location">
    <subcellularLocation>
        <location evidence="1">Membrane</location>
        <topology evidence="1">Multi-pass membrane protein</topology>
    </subcellularLocation>
</comment>
<keyword evidence="3" id="KW-0812">Transmembrane</keyword>
<comment type="catalytic activity">
    <reaction evidence="8">
        <text>fluoride(in) = fluoride(out)</text>
        <dbReference type="Rhea" id="RHEA:76159"/>
        <dbReference type="ChEBI" id="CHEBI:17051"/>
    </reaction>
</comment>
<dbReference type="InterPro" id="IPR015672">
    <property type="entry name" value="GPHR/GTG"/>
</dbReference>
<dbReference type="PANTHER" id="PTHR15948">
    <property type="entry name" value="G-PROTEIN COUPLED RECEPTOR 89-RELATED"/>
    <property type="match status" value="1"/>
</dbReference>
<dbReference type="GO" id="GO:0008308">
    <property type="term" value="F:voltage-gated monoatomic anion channel activity"/>
    <property type="evidence" value="ECO:0007669"/>
    <property type="project" value="TreeGrafter"/>
</dbReference>
<comment type="similarity">
    <text evidence="2">Belongs to the Golgi pH regulator (TC 1.A.38) family.</text>
</comment>
<evidence type="ECO:0000313" key="9">
    <source>
        <dbReference type="Proteomes" id="UP000095280"/>
    </source>
</evidence>
<organism evidence="9 10">
    <name type="scientific">Macrostomum lignano</name>
    <dbReference type="NCBI Taxonomy" id="282301"/>
    <lineage>
        <taxon>Eukaryota</taxon>
        <taxon>Metazoa</taxon>
        <taxon>Spiralia</taxon>
        <taxon>Lophotrochozoa</taxon>
        <taxon>Platyhelminthes</taxon>
        <taxon>Rhabditophora</taxon>
        <taxon>Macrostomorpha</taxon>
        <taxon>Macrostomida</taxon>
        <taxon>Macrostomidae</taxon>
        <taxon>Macrostomum</taxon>
    </lineage>
</organism>
<dbReference type="STRING" id="282301.A0A1I8HLZ4"/>
<keyword evidence="5" id="KW-0472">Membrane</keyword>
<sequence length="460" mass="52293">MTVGSDSVVMLASMCAFFALGWVFFLKHLFRDYEVRHWIVLVSFSVTFALSCGMFELIIFEIVGLLDPLSRRLWWRLCIFAMLILVMVVLPYYTCYFAISSASFLPRRRSVRSALALACWLGFVWLFWRLGDPFPILSPNHGIFSLEQCIGRVGVIGVTIMALLSGFGAVNYPYSCMHVFVRPVTQSAVLGIERRLLQTLDLVAAKRRRAALLRRDEAQSRQASGWSLPWTAAAAAARRSGPTAASVESEAANHEELGRQLFLELHELKTAQERAAHSRTLQGRYFNLLGWVFCAYCLWKLCSCTINIVFNRVGKVDPVTRALHICVQLLGFRLDVQFWSQQVSFWLVGIMAVTSIRGLLLTLTKFFFALASTHSSNIMVLLLAQVMGMYFLSSVLLMRMNMPAEYRHIITQVLGDLQFHFYHRWFDVIFLLSASSSIAFIWVAHKQTVGKSEHESLLLR</sequence>
<dbReference type="WBParaSite" id="maker-uti_cns_0006794-snap-gene-0.5-mRNA-1">
    <property type="protein sequence ID" value="maker-uti_cns_0006794-snap-gene-0.5-mRNA-1"/>
    <property type="gene ID" value="maker-uti_cns_0006794-snap-gene-0.5"/>
</dbReference>
<dbReference type="Pfam" id="PF12537">
    <property type="entry name" value="GPHR_N"/>
    <property type="match status" value="1"/>
</dbReference>
<accession>A0A1I8HLZ4</accession>
<evidence type="ECO:0000256" key="2">
    <source>
        <dbReference type="ARBA" id="ARBA00009478"/>
    </source>
</evidence>
<name>A0A1I8HLZ4_9PLAT</name>
<dbReference type="InterPro" id="IPR022535">
    <property type="entry name" value="Golgi_pH-regulator_cons_dom"/>
</dbReference>
<dbReference type="GO" id="GO:0032580">
    <property type="term" value="C:Golgi cisterna membrane"/>
    <property type="evidence" value="ECO:0007669"/>
    <property type="project" value="TreeGrafter"/>
</dbReference>
<dbReference type="Pfam" id="PF12430">
    <property type="entry name" value="ABA_GPCR"/>
    <property type="match status" value="1"/>
</dbReference>
<dbReference type="OrthoDB" id="264392at2759"/>
<comment type="catalytic activity">
    <reaction evidence="6">
        <text>iodide(out) = iodide(in)</text>
        <dbReference type="Rhea" id="RHEA:66324"/>
        <dbReference type="ChEBI" id="CHEBI:16382"/>
    </reaction>
</comment>
<comment type="catalytic activity">
    <reaction evidence="7">
        <text>bromide(in) = bromide(out)</text>
        <dbReference type="Rhea" id="RHEA:75383"/>
        <dbReference type="ChEBI" id="CHEBI:15858"/>
    </reaction>
</comment>
<dbReference type="Proteomes" id="UP000095280">
    <property type="component" value="Unplaced"/>
</dbReference>
<dbReference type="GO" id="GO:0051452">
    <property type="term" value="P:intracellular pH reduction"/>
    <property type="evidence" value="ECO:0007669"/>
    <property type="project" value="TreeGrafter"/>
</dbReference>
<keyword evidence="4" id="KW-1133">Transmembrane helix</keyword>
<protein>
    <submittedName>
        <fullName evidence="10">Golgi pH regulator</fullName>
    </submittedName>
</protein>
<evidence type="ECO:0000256" key="8">
    <source>
        <dbReference type="ARBA" id="ARBA00044702"/>
    </source>
</evidence>
<dbReference type="PANTHER" id="PTHR15948:SF0">
    <property type="entry name" value="GOLGI PH REGULATOR A-RELATED"/>
    <property type="match status" value="1"/>
</dbReference>
<dbReference type="InterPro" id="IPR025969">
    <property type="entry name" value="ABA_GPCR_dom"/>
</dbReference>
<evidence type="ECO:0000256" key="4">
    <source>
        <dbReference type="ARBA" id="ARBA00022989"/>
    </source>
</evidence>
<keyword evidence="9" id="KW-1185">Reference proteome</keyword>
<proteinExistence type="inferred from homology"/>
<evidence type="ECO:0000313" key="10">
    <source>
        <dbReference type="WBParaSite" id="maker-uti_cns_0006794-snap-gene-0.5-mRNA-1"/>
    </source>
</evidence>
<evidence type="ECO:0000256" key="3">
    <source>
        <dbReference type="ARBA" id="ARBA00022692"/>
    </source>
</evidence>
<reference evidence="10" key="1">
    <citation type="submission" date="2016-11" db="UniProtKB">
        <authorList>
            <consortium name="WormBaseParasite"/>
        </authorList>
    </citation>
    <scope>IDENTIFICATION</scope>
</reference>
<evidence type="ECO:0000256" key="7">
    <source>
        <dbReference type="ARBA" id="ARBA00035085"/>
    </source>
</evidence>
<dbReference type="AlphaFoldDB" id="A0A1I8HLZ4"/>
<evidence type="ECO:0000256" key="5">
    <source>
        <dbReference type="ARBA" id="ARBA00023136"/>
    </source>
</evidence>
<evidence type="ECO:0000256" key="1">
    <source>
        <dbReference type="ARBA" id="ARBA00004141"/>
    </source>
</evidence>